<dbReference type="PROSITE" id="PS50112">
    <property type="entry name" value="PAS"/>
    <property type="match status" value="1"/>
</dbReference>
<evidence type="ECO:0000259" key="2">
    <source>
        <dbReference type="PROSITE" id="PS50112"/>
    </source>
</evidence>
<keyword evidence="4" id="KW-0808">Transferase</keyword>
<feature type="domain" description="PAC" evidence="3">
    <location>
        <begin position="167"/>
        <end position="219"/>
    </location>
</feature>
<dbReference type="InterPro" id="IPR013655">
    <property type="entry name" value="PAS_fold_3"/>
</dbReference>
<dbReference type="Pfam" id="PF07568">
    <property type="entry name" value="HisKA_2"/>
    <property type="match status" value="1"/>
</dbReference>
<dbReference type="InterPro" id="IPR005467">
    <property type="entry name" value="His_kinase_dom"/>
</dbReference>
<dbReference type="SUPFAM" id="SSF55874">
    <property type="entry name" value="ATPase domain of HSP90 chaperone/DNA topoisomerase II/histidine kinase"/>
    <property type="match status" value="1"/>
</dbReference>
<dbReference type="InterPro" id="IPR036890">
    <property type="entry name" value="HATPase_C_sf"/>
</dbReference>
<dbReference type="Pfam" id="PF02518">
    <property type="entry name" value="HATPase_c"/>
    <property type="match status" value="1"/>
</dbReference>
<dbReference type="InterPro" id="IPR000014">
    <property type="entry name" value="PAS"/>
</dbReference>
<dbReference type="Gene3D" id="3.30.565.10">
    <property type="entry name" value="Histidine kinase-like ATPase, C-terminal domain"/>
    <property type="match status" value="1"/>
</dbReference>
<evidence type="ECO:0000313" key="5">
    <source>
        <dbReference type="Proteomes" id="UP001246244"/>
    </source>
</evidence>
<evidence type="ECO:0000259" key="3">
    <source>
        <dbReference type="PROSITE" id="PS50113"/>
    </source>
</evidence>
<dbReference type="PROSITE" id="PS50109">
    <property type="entry name" value="HIS_KIN"/>
    <property type="match status" value="1"/>
</dbReference>
<dbReference type="GO" id="GO:0016301">
    <property type="term" value="F:kinase activity"/>
    <property type="evidence" value="ECO:0007669"/>
    <property type="project" value="UniProtKB-KW"/>
</dbReference>
<gene>
    <name evidence="4" type="ORF">RG963_05730</name>
</gene>
<comment type="caution">
    <text evidence="4">The sequence shown here is derived from an EMBL/GenBank/DDBJ whole genome shotgun (WGS) entry which is preliminary data.</text>
</comment>
<dbReference type="PROSITE" id="PS50113">
    <property type="entry name" value="PAC"/>
    <property type="match status" value="1"/>
</dbReference>
<dbReference type="PANTHER" id="PTHR43065:SF23">
    <property type="entry name" value="SENSOR HISTIDINE KINASE PDTAS"/>
    <property type="match status" value="1"/>
</dbReference>
<dbReference type="SMART" id="SM00387">
    <property type="entry name" value="HATPase_c"/>
    <property type="match status" value="1"/>
</dbReference>
<dbReference type="EMBL" id="JAVKPK010000017">
    <property type="protein sequence ID" value="MDR7665291.1"/>
    <property type="molecule type" value="Genomic_DNA"/>
</dbReference>
<evidence type="ECO:0000259" key="1">
    <source>
        <dbReference type="PROSITE" id="PS50109"/>
    </source>
</evidence>
<reference evidence="5" key="1">
    <citation type="submission" date="2023-07" db="EMBL/GenBank/DDBJ databases">
        <title>Whole-genome sequencing of a new Methanosarcina sp. Z-7115.</title>
        <authorList>
            <person name="Zhilina T.N."/>
            <person name="Merkel A.Y."/>
        </authorList>
    </citation>
    <scope>NUCLEOTIDE SEQUENCE [LARGE SCALE GENOMIC DNA]</scope>
    <source>
        <strain evidence="5">Z-7115</strain>
    </source>
</reference>
<organism evidence="4 5">
    <name type="scientific">Methanosarcina baikalica</name>
    <dbReference type="NCBI Taxonomy" id="3073890"/>
    <lineage>
        <taxon>Archaea</taxon>
        <taxon>Methanobacteriati</taxon>
        <taxon>Methanobacteriota</taxon>
        <taxon>Stenosarchaea group</taxon>
        <taxon>Methanomicrobia</taxon>
        <taxon>Methanosarcinales</taxon>
        <taxon>Methanosarcinaceae</taxon>
        <taxon>Methanosarcina</taxon>
    </lineage>
</organism>
<feature type="domain" description="PAS" evidence="2">
    <location>
        <begin position="109"/>
        <end position="163"/>
    </location>
</feature>
<dbReference type="InterPro" id="IPR011495">
    <property type="entry name" value="Sig_transdc_His_kin_sub2_dim/P"/>
</dbReference>
<proteinExistence type="predicted"/>
<dbReference type="SMART" id="SM00086">
    <property type="entry name" value="PAC"/>
    <property type="match status" value="1"/>
</dbReference>
<dbReference type="CDD" id="cd00130">
    <property type="entry name" value="PAS"/>
    <property type="match status" value="1"/>
</dbReference>
<feature type="domain" description="Histidine kinase" evidence="1">
    <location>
        <begin position="227"/>
        <end position="443"/>
    </location>
</feature>
<dbReference type="InterPro" id="IPR000700">
    <property type="entry name" value="PAS-assoc_C"/>
</dbReference>
<dbReference type="Gene3D" id="3.30.450.20">
    <property type="entry name" value="PAS domain"/>
    <property type="match status" value="1"/>
</dbReference>
<dbReference type="NCBIfam" id="TIGR00229">
    <property type="entry name" value="sensory_box"/>
    <property type="match status" value="1"/>
</dbReference>
<keyword evidence="5" id="KW-1185">Reference proteome</keyword>
<protein>
    <submittedName>
        <fullName evidence="4">Histidine kinase dimerization/phosphoacceptor domain -containing protein</fullName>
    </submittedName>
</protein>
<dbReference type="InterPro" id="IPR001610">
    <property type="entry name" value="PAC"/>
</dbReference>
<dbReference type="Proteomes" id="UP001246244">
    <property type="component" value="Unassembled WGS sequence"/>
</dbReference>
<dbReference type="PANTHER" id="PTHR43065">
    <property type="entry name" value="SENSOR HISTIDINE KINASE"/>
    <property type="match status" value="1"/>
</dbReference>
<dbReference type="SUPFAM" id="SSF55785">
    <property type="entry name" value="PYP-like sensor domain (PAS domain)"/>
    <property type="match status" value="1"/>
</dbReference>
<accession>A0ABU2D022</accession>
<evidence type="ECO:0000313" key="4">
    <source>
        <dbReference type="EMBL" id="MDR7665291.1"/>
    </source>
</evidence>
<name>A0ABU2D022_9EURY</name>
<sequence>MAKAVKKKEQINATVSPWIKIRCLELVATFEFSSVSDVVSLALSEFFGKYDHIKTKEAEERKNRIPDLLEVLMKTKEGQEWLQSVYKTETKKNYHLLKQNIEGFIGLRIDENFAPISIDGDIESITGYSKEEFLFGKVKWVELIIPEDRPLACENLKKAISEPDISTELEYRIWRKDGEIRWVQEILQKFPTGSRTSGQAHGLVRDITNRKTIDINLKKIQEARIKEIHHRIKNNLQVISSLLSLEAERSTDAKMLEAFRESQNRVASMALIHQELYKGDELDTLDFADYLRKLTADLFRSYKLGGERINLKLDLEQIYLGMNTAIPLGIIVNELISNALKYAFPTGKEGEIHISLSRVKNYEKENNNLGNSGTKSNFRNENDLLFILKVADNGKGFPEEVDFRNTKSLGLQIVNILVEQIEGYIELKRDNGTAFIICFSKLN</sequence>
<keyword evidence="4" id="KW-0418">Kinase</keyword>
<dbReference type="InterPro" id="IPR035965">
    <property type="entry name" value="PAS-like_dom_sf"/>
</dbReference>
<dbReference type="RefSeq" id="WP_310575316.1">
    <property type="nucleotide sequence ID" value="NZ_JAVKPK010000017.1"/>
</dbReference>
<dbReference type="Pfam" id="PF08447">
    <property type="entry name" value="PAS_3"/>
    <property type="match status" value="1"/>
</dbReference>
<dbReference type="InterPro" id="IPR003594">
    <property type="entry name" value="HATPase_dom"/>
</dbReference>